<feature type="compositionally biased region" description="Basic residues" evidence="2">
    <location>
        <begin position="34"/>
        <end position="45"/>
    </location>
</feature>
<reference evidence="5" key="1">
    <citation type="submission" date="2017-03" db="EMBL/GenBank/DDBJ databases">
        <title>Phytopthora megakarya and P. palmivora, two closely related causual agents of cacao black pod achieved similar genome size and gene model numbers by different mechanisms.</title>
        <authorList>
            <person name="Ali S."/>
            <person name="Shao J."/>
            <person name="Larry D.J."/>
            <person name="Kronmiller B."/>
            <person name="Shen D."/>
            <person name="Strem M.D."/>
            <person name="Melnick R.L."/>
            <person name="Guiltinan M.J."/>
            <person name="Tyler B.M."/>
            <person name="Meinhardt L.W."/>
            <person name="Bailey B.A."/>
        </authorList>
    </citation>
    <scope>NUCLEOTIDE SEQUENCE [LARGE SCALE GENOMIC DNA]</scope>
    <source>
        <strain evidence="5">zdho120</strain>
    </source>
</reference>
<organism evidence="4 5">
    <name type="scientific">Phytophthora megakarya</name>
    <dbReference type="NCBI Taxonomy" id="4795"/>
    <lineage>
        <taxon>Eukaryota</taxon>
        <taxon>Sar</taxon>
        <taxon>Stramenopiles</taxon>
        <taxon>Oomycota</taxon>
        <taxon>Peronosporomycetes</taxon>
        <taxon>Peronosporales</taxon>
        <taxon>Peronosporaceae</taxon>
        <taxon>Phytophthora</taxon>
    </lineage>
</organism>
<dbReference type="EMBL" id="NBNE01000404">
    <property type="protein sequence ID" value="OWZ19756.1"/>
    <property type="molecule type" value="Genomic_DNA"/>
</dbReference>
<comment type="function">
    <text evidence="1">Component of the origin recognition complex (ORC) that binds origins of replication. DNA-binding is ATP-dependent. ORC is required to assemble the pre-replication complex necessary to initiate DNA replication.</text>
</comment>
<dbReference type="PANTHER" id="PTHR14052">
    <property type="entry name" value="ORIGIN RECOGNITION COMPLEX SUBUNIT 2"/>
    <property type="match status" value="1"/>
</dbReference>
<feature type="region of interest" description="Disordered" evidence="2">
    <location>
        <begin position="33"/>
        <end position="75"/>
    </location>
</feature>
<dbReference type="GO" id="GO:0005664">
    <property type="term" value="C:nuclear origin of replication recognition complex"/>
    <property type="evidence" value="ECO:0007669"/>
    <property type="project" value="UniProtKB-UniRule"/>
</dbReference>
<dbReference type="Proteomes" id="UP000198211">
    <property type="component" value="Unassembled WGS sequence"/>
</dbReference>
<dbReference type="GO" id="GO:0006260">
    <property type="term" value="P:DNA replication"/>
    <property type="evidence" value="ECO:0007669"/>
    <property type="project" value="UniProtKB-UniRule"/>
</dbReference>
<evidence type="ECO:0000313" key="5">
    <source>
        <dbReference type="Proteomes" id="UP000198211"/>
    </source>
</evidence>
<evidence type="ECO:0000256" key="2">
    <source>
        <dbReference type="SAM" id="MobiDB-lite"/>
    </source>
</evidence>
<feature type="compositionally biased region" description="Basic and acidic residues" evidence="2">
    <location>
        <begin position="12"/>
        <end position="21"/>
    </location>
</feature>
<comment type="similarity">
    <text evidence="1">Belongs to the ORC2 family.</text>
</comment>
<proteinExistence type="inferred from homology"/>
<keyword evidence="1" id="KW-0235">DNA replication</keyword>
<dbReference type="AlphaFoldDB" id="A0A225WQ31"/>
<evidence type="ECO:0000259" key="3">
    <source>
        <dbReference type="Pfam" id="PF04084"/>
    </source>
</evidence>
<name>A0A225WQ31_9STRA</name>
<sequence>MSDGLRQRAKQRRLEPTDRVELGASAANAFFTSKRIRQRVSRKPKPPPLKERLAQKQNKQGPPQPTEEKEENDALQLPSRGQLLAELRVADGHVQQQDGRFELQFSEWKSELLAGYNLLFYGVGSKLKLLQEFASTYLSDGVVMQVHGYLPVVSLKYLAGAIQEKVGGESSGVLRTGLTLIGAQILHTDVKPNQSLSQQCRDIAKMKLSRHAPPVYLLVHSIDGVALRNAEAQTCLSWLAKAPFIALVASMDHINGPSIWREEDSLRFEWLCQNLDTCQPYTDEIELRLAKRAKTADATSNGVKFILQSLTPTDVATLQELARQQLVAAASSKSRGRKPKDTKLAPYQSVYEACRKKLLHTTPLAMKNSVKCLEDHGLLKKIRVHTVEYLEIPLPEAIIKTDILRLDDPE</sequence>
<dbReference type="PANTHER" id="PTHR14052:SF0">
    <property type="entry name" value="ORIGIN RECOGNITION COMPLEX SUBUNIT 2"/>
    <property type="match status" value="1"/>
</dbReference>
<gene>
    <name evidence="4" type="ORF">PHMEG_0005939</name>
</gene>
<dbReference type="InterPro" id="IPR056772">
    <property type="entry name" value="RecA-like_ORC2"/>
</dbReference>
<dbReference type="OrthoDB" id="346673at2759"/>
<protein>
    <recommendedName>
        <fullName evidence="1">Origin recognition complex subunit 2</fullName>
    </recommendedName>
</protein>
<dbReference type="Pfam" id="PF04084">
    <property type="entry name" value="RecA-like_ORC2"/>
    <property type="match status" value="1"/>
</dbReference>
<comment type="subunit">
    <text evidence="1">Component of the origin recognition complex (ORC).</text>
</comment>
<keyword evidence="5" id="KW-1185">Reference proteome</keyword>
<dbReference type="STRING" id="4795.A0A225WQ31"/>
<feature type="region of interest" description="Disordered" evidence="2">
    <location>
        <begin position="1"/>
        <end position="21"/>
    </location>
</feature>
<comment type="subcellular location">
    <subcellularLocation>
        <location evidence="1">Nucleus</location>
    </subcellularLocation>
</comment>
<dbReference type="GO" id="GO:0003688">
    <property type="term" value="F:DNA replication origin binding"/>
    <property type="evidence" value="ECO:0007669"/>
    <property type="project" value="UniProtKB-UniRule"/>
</dbReference>
<keyword evidence="1" id="KW-0539">Nucleus</keyword>
<dbReference type="InterPro" id="IPR007220">
    <property type="entry name" value="ORC2"/>
</dbReference>
<accession>A0A225WQ31</accession>
<comment type="caution">
    <text evidence="4">The sequence shown here is derived from an EMBL/GenBank/DDBJ whole genome shotgun (WGS) entry which is preliminary data.</text>
</comment>
<evidence type="ECO:0000313" key="4">
    <source>
        <dbReference type="EMBL" id="OWZ19756.1"/>
    </source>
</evidence>
<feature type="domain" description="Origin recognition complex subunit 2 RecA-like" evidence="3">
    <location>
        <begin position="103"/>
        <end position="274"/>
    </location>
</feature>
<evidence type="ECO:0000256" key="1">
    <source>
        <dbReference type="RuleBase" id="RU368084"/>
    </source>
</evidence>